<proteinExistence type="inferred from homology"/>
<sequence length="92" mass="10637">MSKGKRYTQEFKEAAVKQITERGYSVAEVAERLDISTKTLYHWRSQLSDKPKAVQSSDEKLKIAKLEAQLKRVTEERDILKKAARYFASNSE</sequence>
<keyword evidence="4" id="KW-1185">Reference proteome</keyword>
<comment type="similarity">
    <text evidence="1">Belongs to the transposase 8 family.</text>
</comment>
<accession>A0ABR9ERQ9</accession>
<dbReference type="PANTHER" id="PTHR33215:SF13">
    <property type="entry name" value="PROTEIN DISTAL ANTENNA"/>
    <property type="match status" value="1"/>
</dbReference>
<dbReference type="Proteomes" id="UP000615003">
    <property type="component" value="Unassembled WGS sequence"/>
</dbReference>
<gene>
    <name evidence="3" type="ORF">PCARR_a1536</name>
</gene>
<dbReference type="Gene3D" id="1.10.10.60">
    <property type="entry name" value="Homeodomain-like"/>
    <property type="match status" value="1"/>
</dbReference>
<dbReference type="InterPro" id="IPR002514">
    <property type="entry name" value="Transposase_8"/>
</dbReference>
<dbReference type="PANTHER" id="PTHR33215">
    <property type="entry name" value="PROTEIN DISTAL ANTENNA"/>
    <property type="match status" value="1"/>
</dbReference>
<name>A0ABR9ERQ9_PSEVC</name>
<keyword evidence="2" id="KW-0175">Coiled coil</keyword>
<reference evidence="3 4" key="1">
    <citation type="submission" date="2015-06" db="EMBL/GenBank/DDBJ databases">
        <title>Genome sequence of Pseudoalteromonas carrageenovora.</title>
        <authorList>
            <person name="Xie B.-B."/>
            <person name="Rong J.-C."/>
            <person name="Qin Q.-L."/>
            <person name="Zhang Y.-Z."/>
        </authorList>
    </citation>
    <scope>NUCLEOTIDE SEQUENCE [LARGE SCALE GENOMIC DNA]</scope>
    <source>
        <strain evidence="3 4">IAM 12662</strain>
    </source>
</reference>
<protein>
    <submittedName>
        <fullName evidence="3">Transposase</fullName>
    </submittedName>
</protein>
<evidence type="ECO:0000313" key="4">
    <source>
        <dbReference type="Proteomes" id="UP000615003"/>
    </source>
</evidence>
<dbReference type="Pfam" id="PF01527">
    <property type="entry name" value="HTH_Tnp_1"/>
    <property type="match status" value="1"/>
</dbReference>
<evidence type="ECO:0000256" key="1">
    <source>
        <dbReference type="ARBA" id="ARBA00009964"/>
    </source>
</evidence>
<feature type="coiled-coil region" evidence="2">
    <location>
        <begin position="56"/>
        <end position="83"/>
    </location>
</feature>
<dbReference type="SUPFAM" id="SSF46689">
    <property type="entry name" value="Homeodomain-like"/>
    <property type="match status" value="1"/>
</dbReference>
<dbReference type="GeneID" id="93666010"/>
<dbReference type="InterPro" id="IPR009057">
    <property type="entry name" value="Homeodomain-like_sf"/>
</dbReference>
<evidence type="ECO:0000313" key="3">
    <source>
        <dbReference type="EMBL" id="MBE0383227.1"/>
    </source>
</evidence>
<comment type="caution">
    <text evidence="3">The sequence shown here is derived from an EMBL/GenBank/DDBJ whole genome shotgun (WGS) entry which is preliminary data.</text>
</comment>
<dbReference type="RefSeq" id="WP_208728944.1">
    <property type="nucleotide sequence ID" value="NZ_AQGW01000020.1"/>
</dbReference>
<dbReference type="InterPro" id="IPR051839">
    <property type="entry name" value="RD_transcriptional_regulator"/>
</dbReference>
<evidence type="ECO:0000256" key="2">
    <source>
        <dbReference type="SAM" id="Coils"/>
    </source>
</evidence>
<organism evidence="3 4">
    <name type="scientific">Pseudoalteromonas carrageenovora IAM 12662</name>
    <dbReference type="NCBI Taxonomy" id="1314868"/>
    <lineage>
        <taxon>Bacteria</taxon>
        <taxon>Pseudomonadati</taxon>
        <taxon>Pseudomonadota</taxon>
        <taxon>Gammaproteobacteria</taxon>
        <taxon>Alteromonadales</taxon>
        <taxon>Pseudoalteromonadaceae</taxon>
        <taxon>Pseudoalteromonas</taxon>
    </lineage>
</organism>
<dbReference type="EMBL" id="AQGW01000020">
    <property type="protein sequence ID" value="MBE0383227.1"/>
    <property type="molecule type" value="Genomic_DNA"/>
</dbReference>